<accession>A0A543F8K6</accession>
<keyword evidence="2" id="KW-1185">Reference proteome</keyword>
<organism evidence="1 2">
    <name type="scientific">Nocardia bhagyanarayanae</name>
    <dbReference type="NCBI Taxonomy" id="1215925"/>
    <lineage>
        <taxon>Bacteria</taxon>
        <taxon>Bacillati</taxon>
        <taxon>Actinomycetota</taxon>
        <taxon>Actinomycetes</taxon>
        <taxon>Mycobacteriales</taxon>
        <taxon>Nocardiaceae</taxon>
        <taxon>Nocardia</taxon>
    </lineage>
</organism>
<comment type="caution">
    <text evidence="1">The sequence shown here is derived from an EMBL/GenBank/DDBJ whole genome shotgun (WGS) entry which is preliminary data.</text>
</comment>
<dbReference type="OrthoDB" id="4563051at2"/>
<sequence length="68" mass="7795">MSEFACGDCWRRENLTFAQRLDPAYIRRGNGQLCEEHRASRNESRALAPLAKRSCRSRSISGKENSHL</sequence>
<dbReference type="RefSeq" id="WP_141808516.1">
    <property type="nucleotide sequence ID" value="NZ_VFPG01000001.1"/>
</dbReference>
<evidence type="ECO:0000313" key="1">
    <source>
        <dbReference type="EMBL" id="TQM30168.1"/>
    </source>
</evidence>
<dbReference type="EMBL" id="VFPG01000001">
    <property type="protein sequence ID" value="TQM30168.1"/>
    <property type="molecule type" value="Genomic_DNA"/>
</dbReference>
<evidence type="ECO:0000313" key="2">
    <source>
        <dbReference type="Proteomes" id="UP000316331"/>
    </source>
</evidence>
<dbReference type="Proteomes" id="UP000316331">
    <property type="component" value="Unassembled WGS sequence"/>
</dbReference>
<reference evidence="1 2" key="1">
    <citation type="submission" date="2019-06" db="EMBL/GenBank/DDBJ databases">
        <title>Sequencing the genomes of 1000 actinobacteria strains.</title>
        <authorList>
            <person name="Klenk H.-P."/>
        </authorList>
    </citation>
    <scope>NUCLEOTIDE SEQUENCE [LARGE SCALE GENOMIC DNA]</scope>
    <source>
        <strain evidence="1 2">DSM 103495</strain>
    </source>
</reference>
<dbReference type="AlphaFoldDB" id="A0A543F8K6"/>
<gene>
    <name evidence="1" type="ORF">FB390_1787</name>
</gene>
<proteinExistence type="predicted"/>
<protein>
    <submittedName>
        <fullName evidence="1">Uncharacterized protein</fullName>
    </submittedName>
</protein>
<name>A0A543F8K6_9NOCA</name>